<dbReference type="AlphaFoldDB" id="A0A1N7JAQ2"/>
<accession>A0A1N7JAQ2</accession>
<dbReference type="STRING" id="713588.SAMN05421789_101342"/>
<evidence type="ECO:0000313" key="2">
    <source>
        <dbReference type="Proteomes" id="UP000185839"/>
    </source>
</evidence>
<dbReference type="EMBL" id="FTOI01000001">
    <property type="protein sequence ID" value="SIS46398.1"/>
    <property type="molecule type" value="Genomic_DNA"/>
</dbReference>
<dbReference type="OrthoDB" id="9804126at2"/>
<organism evidence="1 2">
    <name type="scientific">Kaistella chaponensis</name>
    <dbReference type="NCBI Taxonomy" id="713588"/>
    <lineage>
        <taxon>Bacteria</taxon>
        <taxon>Pseudomonadati</taxon>
        <taxon>Bacteroidota</taxon>
        <taxon>Flavobacteriia</taxon>
        <taxon>Flavobacteriales</taxon>
        <taxon>Weeksellaceae</taxon>
        <taxon>Chryseobacterium group</taxon>
        <taxon>Kaistella</taxon>
    </lineage>
</organism>
<evidence type="ECO:0000313" key="1">
    <source>
        <dbReference type="EMBL" id="SIS46398.1"/>
    </source>
</evidence>
<keyword evidence="1" id="KW-0436">Ligase</keyword>
<protein>
    <submittedName>
        <fullName evidence="1">UDP-N-acetylmuramate: L-alanyl-gamma-D-glutamyl-meso-diaminopimelate ligase</fullName>
    </submittedName>
</protein>
<gene>
    <name evidence="1" type="ORF">SAMN05421789_101342</name>
</gene>
<dbReference type="RefSeq" id="WP_076384718.1">
    <property type="nucleotide sequence ID" value="NZ_FTOI01000001.1"/>
</dbReference>
<keyword evidence="2" id="KW-1185">Reference proteome</keyword>
<sequence>MISFSDLLSSSKEKTRVLIYAVNPSISKLILEVLNFSGKEFDFFLNSGSTKNDNNDFVIFETSDLEKASQFKPTIFFASTEIDGENIASTLKNITPGGIVIYPDDVKNWIEESLHHFRKLHFEPAVFQKNNEQYVVASELGAIPVNFRDKNVLLNLEGIKLLCQQFGVMEEEFYEAVMSFE</sequence>
<name>A0A1N7JAQ2_9FLAO</name>
<dbReference type="Proteomes" id="UP000185839">
    <property type="component" value="Unassembled WGS sequence"/>
</dbReference>
<proteinExistence type="predicted"/>
<reference evidence="2" key="1">
    <citation type="submission" date="2017-01" db="EMBL/GenBank/DDBJ databases">
        <authorList>
            <person name="Varghese N."/>
            <person name="Submissions S."/>
        </authorList>
    </citation>
    <scope>NUCLEOTIDE SEQUENCE [LARGE SCALE GENOMIC DNA]</scope>
    <source>
        <strain evidence="2">DSM 23145</strain>
    </source>
</reference>
<dbReference type="GO" id="GO:0016874">
    <property type="term" value="F:ligase activity"/>
    <property type="evidence" value="ECO:0007669"/>
    <property type="project" value="UniProtKB-KW"/>
</dbReference>